<dbReference type="Pfam" id="PF08327">
    <property type="entry name" value="AHSA1"/>
    <property type="match status" value="1"/>
</dbReference>
<dbReference type="InterPro" id="IPR023393">
    <property type="entry name" value="START-like_dom_sf"/>
</dbReference>
<evidence type="ECO:0000259" key="2">
    <source>
        <dbReference type="Pfam" id="PF08327"/>
    </source>
</evidence>
<accession>A0A098BWK6</accession>
<keyword evidence="4" id="KW-1185">Reference proteome</keyword>
<gene>
    <name evidence="3" type="ORF">ING2E5B_0271</name>
</gene>
<dbReference type="Proteomes" id="UP000032417">
    <property type="component" value="Chromosome 1"/>
</dbReference>
<dbReference type="STRING" id="1562970.ING2E5B_0271"/>
<proteinExistence type="inferred from homology"/>
<dbReference type="InterPro" id="IPR013538">
    <property type="entry name" value="ASHA1/2-like_C"/>
</dbReference>
<dbReference type="PATRIC" id="fig|1562970.3.peg.267"/>
<dbReference type="OrthoDB" id="384974at2"/>
<evidence type="ECO:0000256" key="1">
    <source>
        <dbReference type="ARBA" id="ARBA00006817"/>
    </source>
</evidence>
<evidence type="ECO:0000313" key="3">
    <source>
        <dbReference type="EMBL" id="CEA15040.1"/>
    </source>
</evidence>
<dbReference type="Gene3D" id="3.30.530.20">
    <property type="match status" value="1"/>
</dbReference>
<dbReference type="AlphaFoldDB" id="A0A098BWK6"/>
<reference evidence="3 4" key="1">
    <citation type="submission" date="2014-08" db="EMBL/GenBank/DDBJ databases">
        <authorList>
            <person name="Wibberg D."/>
        </authorList>
    </citation>
    <scope>NUCLEOTIDE SEQUENCE [LARGE SCALE GENOMIC DNA]</scope>
    <source>
        <strain evidence="4">ING2-E5B</strain>
    </source>
</reference>
<protein>
    <submittedName>
        <fullName evidence="3">Activator of Hsp90 ATPase 1 family protein</fullName>
    </submittedName>
</protein>
<dbReference type="KEGG" id="pbt:ING2E5B_0271"/>
<dbReference type="HOGENOM" id="CLU_108923_1_0_10"/>
<sequence length="140" mass="16192">METAKIIVQSAIHADVVKVWEYYNQPEHITKWNFADPLWHCPSAKNDLRVGGKYVARMEAKDGSFGFDFSATYTEVIEHEKIAYRLDDGRDVEIIFDNQDGTTFVTVTFDAENQNPPEVQKQGWQAILDNFKKYAENERV</sequence>
<evidence type="ECO:0000313" key="4">
    <source>
        <dbReference type="Proteomes" id="UP000032417"/>
    </source>
</evidence>
<feature type="domain" description="Activator of Hsp90 ATPase homologue 1/2-like C-terminal" evidence="2">
    <location>
        <begin position="15"/>
        <end position="136"/>
    </location>
</feature>
<dbReference type="SUPFAM" id="SSF55961">
    <property type="entry name" value="Bet v1-like"/>
    <property type="match status" value="1"/>
</dbReference>
<name>A0A098BWK6_9BACT</name>
<organism evidence="3 4">
    <name type="scientific">Fermentimonas caenicola</name>
    <dbReference type="NCBI Taxonomy" id="1562970"/>
    <lineage>
        <taxon>Bacteria</taxon>
        <taxon>Pseudomonadati</taxon>
        <taxon>Bacteroidota</taxon>
        <taxon>Bacteroidia</taxon>
        <taxon>Bacteroidales</taxon>
        <taxon>Dysgonomonadaceae</taxon>
        <taxon>Fermentimonas</taxon>
    </lineage>
</organism>
<dbReference type="CDD" id="cd08897">
    <property type="entry name" value="SRPBCC_CalC_Aha1-like_4"/>
    <property type="match status" value="1"/>
</dbReference>
<comment type="similarity">
    <text evidence="1">Belongs to the AHA1 family.</text>
</comment>
<dbReference type="EMBL" id="LN515532">
    <property type="protein sequence ID" value="CEA15040.1"/>
    <property type="molecule type" value="Genomic_DNA"/>
</dbReference>